<reference evidence="1 3" key="1">
    <citation type="journal article" date="2020" name="IScience">
        <title>Genome Sequencing of the Endangered Kingdonia uniflora (Circaeasteraceae, Ranunculales) Reveals Potential Mechanisms of Evolutionary Specialization.</title>
        <authorList>
            <person name="Sun Y."/>
            <person name="Deng T."/>
            <person name="Zhang A."/>
            <person name="Moore M.J."/>
            <person name="Landis J.B."/>
            <person name="Lin N."/>
            <person name="Zhang H."/>
            <person name="Zhang X."/>
            <person name="Huang J."/>
            <person name="Zhang X."/>
            <person name="Sun H."/>
            <person name="Wang H."/>
        </authorList>
    </citation>
    <scope>NUCLEOTIDE SEQUENCE [LARGE SCALE GENOMIC DNA]</scope>
    <source>
        <strain evidence="1">TB1705</strain>
        <tissue evidence="1">Leaf</tissue>
    </source>
</reference>
<keyword evidence="3" id="KW-1185">Reference proteome</keyword>
<organism evidence="1 3">
    <name type="scientific">Kingdonia uniflora</name>
    <dbReference type="NCBI Taxonomy" id="39325"/>
    <lineage>
        <taxon>Eukaryota</taxon>
        <taxon>Viridiplantae</taxon>
        <taxon>Streptophyta</taxon>
        <taxon>Embryophyta</taxon>
        <taxon>Tracheophyta</taxon>
        <taxon>Spermatophyta</taxon>
        <taxon>Magnoliopsida</taxon>
        <taxon>Ranunculales</taxon>
        <taxon>Circaeasteraceae</taxon>
        <taxon>Kingdonia</taxon>
    </lineage>
</organism>
<evidence type="ECO:0000313" key="2">
    <source>
        <dbReference type="EMBL" id="KAF6161619.1"/>
    </source>
</evidence>
<accession>A0A7J7MI81</accession>
<dbReference type="AlphaFoldDB" id="A0A7J7MI81"/>
<comment type="caution">
    <text evidence="1">The sequence shown here is derived from an EMBL/GenBank/DDBJ whole genome shotgun (WGS) entry which is preliminary data.</text>
</comment>
<proteinExistence type="predicted"/>
<protein>
    <submittedName>
        <fullName evidence="1">Uncharacterized protein</fullName>
    </submittedName>
</protein>
<gene>
    <name evidence="1" type="ORF">GIB67_002643</name>
    <name evidence="2" type="ORF">GIB67_012446</name>
</gene>
<dbReference type="Proteomes" id="UP000541444">
    <property type="component" value="Unassembled WGS sequence"/>
</dbReference>
<evidence type="ECO:0000313" key="1">
    <source>
        <dbReference type="EMBL" id="KAF6154613.1"/>
    </source>
</evidence>
<evidence type="ECO:0000313" key="3">
    <source>
        <dbReference type="Proteomes" id="UP000541444"/>
    </source>
</evidence>
<dbReference type="EMBL" id="JACGCM010001127">
    <property type="protein sequence ID" value="KAF6161619.1"/>
    <property type="molecule type" value="Genomic_DNA"/>
</dbReference>
<dbReference type="EMBL" id="JACGCM010001479">
    <property type="protein sequence ID" value="KAF6154613.1"/>
    <property type="molecule type" value="Genomic_DNA"/>
</dbReference>
<sequence length="84" mass="9679">MTGPVMRRDPSPIIAKVMFLNCAFYRAKGGKMILKKSSMSPLNLFHKIMKRVTFGNSHNQMGRVICPYQLLLHRLELDLNVDRC</sequence>
<name>A0A7J7MI81_9MAGN</name>